<reference evidence="2" key="2">
    <citation type="submission" date="2022-03" db="EMBL/GenBank/DDBJ databases">
        <title>Draft title - Genomic analysis of global carrot germplasm unveils the trajectory of domestication and the origin of high carotenoid orange carrot.</title>
        <authorList>
            <person name="Iorizzo M."/>
            <person name="Ellison S."/>
            <person name="Senalik D."/>
            <person name="Macko-Podgorni A."/>
            <person name="Grzebelus D."/>
            <person name="Bostan H."/>
            <person name="Rolling W."/>
            <person name="Curaba J."/>
            <person name="Simon P."/>
        </authorList>
    </citation>
    <scope>NUCLEOTIDE SEQUENCE</scope>
    <source>
        <tissue evidence="2">Leaf</tissue>
    </source>
</reference>
<evidence type="ECO:0000313" key="1">
    <source>
        <dbReference type="EMBL" id="KZN01571.1"/>
    </source>
</evidence>
<sequence length="50" mass="4292">MVKSGGEVGGSVGMGVTAKVEICAGGGRGGGGGGVGVDVVGSDGGGGLEG</sequence>
<reference evidence="1" key="1">
    <citation type="journal article" date="2016" name="Nat. Genet.">
        <title>A high-quality carrot genome assembly provides new insights into carotenoid accumulation and asterid genome evolution.</title>
        <authorList>
            <person name="Iorizzo M."/>
            <person name="Ellison S."/>
            <person name="Senalik D."/>
            <person name="Zeng P."/>
            <person name="Satapoomin P."/>
            <person name="Huang J."/>
            <person name="Bowman M."/>
            <person name="Iovene M."/>
            <person name="Sanseverino W."/>
            <person name="Cavagnaro P."/>
            <person name="Yildiz M."/>
            <person name="Macko-Podgorni A."/>
            <person name="Moranska E."/>
            <person name="Grzebelus E."/>
            <person name="Grzebelus D."/>
            <person name="Ashrafi H."/>
            <person name="Zheng Z."/>
            <person name="Cheng S."/>
            <person name="Spooner D."/>
            <person name="Van Deynze A."/>
            <person name="Simon P."/>
        </authorList>
    </citation>
    <scope>NUCLEOTIDE SEQUENCE [LARGE SCALE GENOMIC DNA]</scope>
    <source>
        <tissue evidence="1">Leaf</tissue>
    </source>
</reference>
<name>A0A162AIX1_DAUCS</name>
<accession>A0A162AIX1</accession>
<dbReference type="EMBL" id="LNRQ01000003">
    <property type="protein sequence ID" value="KZN01571.1"/>
    <property type="molecule type" value="Genomic_DNA"/>
</dbReference>
<evidence type="ECO:0000313" key="2">
    <source>
        <dbReference type="EMBL" id="WOG92488.1"/>
    </source>
</evidence>
<organism evidence="1">
    <name type="scientific">Daucus carota subsp. sativus</name>
    <name type="common">Carrot</name>
    <dbReference type="NCBI Taxonomy" id="79200"/>
    <lineage>
        <taxon>Eukaryota</taxon>
        <taxon>Viridiplantae</taxon>
        <taxon>Streptophyta</taxon>
        <taxon>Embryophyta</taxon>
        <taxon>Tracheophyta</taxon>
        <taxon>Spermatophyta</taxon>
        <taxon>Magnoliopsida</taxon>
        <taxon>eudicotyledons</taxon>
        <taxon>Gunneridae</taxon>
        <taxon>Pentapetalae</taxon>
        <taxon>asterids</taxon>
        <taxon>campanulids</taxon>
        <taxon>Apiales</taxon>
        <taxon>Apiaceae</taxon>
        <taxon>Apioideae</taxon>
        <taxon>Scandiceae</taxon>
        <taxon>Daucinae</taxon>
        <taxon>Daucus</taxon>
        <taxon>Daucus sect. Daucus</taxon>
    </lineage>
</organism>
<dbReference type="Proteomes" id="UP000077755">
    <property type="component" value="Chromosome 3"/>
</dbReference>
<gene>
    <name evidence="1" type="ORF">DCAR_010325</name>
    <name evidence="2" type="ORF">DCAR_0311757</name>
</gene>
<dbReference type="Gramene" id="KZN01571">
    <property type="protein sequence ID" value="KZN01571"/>
    <property type="gene ID" value="DCAR_010325"/>
</dbReference>
<dbReference type="AlphaFoldDB" id="A0A162AIX1"/>
<proteinExistence type="predicted"/>
<protein>
    <submittedName>
        <fullName evidence="1">Uncharacterized protein</fullName>
    </submittedName>
</protein>
<dbReference type="EMBL" id="CP093345">
    <property type="protein sequence ID" value="WOG92488.1"/>
    <property type="molecule type" value="Genomic_DNA"/>
</dbReference>
<evidence type="ECO:0000313" key="3">
    <source>
        <dbReference type="Proteomes" id="UP000077755"/>
    </source>
</evidence>
<keyword evidence="3" id="KW-1185">Reference proteome</keyword>